<keyword evidence="3" id="KW-0963">Cytoplasm</keyword>
<keyword evidence="4" id="KW-0762">Sugar transport</keyword>
<dbReference type="Proteomes" id="UP000031278">
    <property type="component" value="Unassembled WGS sequence"/>
</dbReference>
<evidence type="ECO:0000256" key="6">
    <source>
        <dbReference type="ARBA" id="ARBA00022683"/>
    </source>
</evidence>
<dbReference type="GO" id="GO:0009401">
    <property type="term" value="P:phosphoenolpyruvate-dependent sugar phosphotransferase system"/>
    <property type="evidence" value="ECO:0007669"/>
    <property type="project" value="UniProtKB-KW"/>
</dbReference>
<dbReference type="PANTHER" id="PTHR33799">
    <property type="entry name" value="PTS PERMEASE-RELATED-RELATED"/>
    <property type="match status" value="1"/>
</dbReference>
<dbReference type="RefSeq" id="WP_039462225.1">
    <property type="nucleotide sequence ID" value="NZ_JWLZ01000159.1"/>
</dbReference>
<evidence type="ECO:0000259" key="8">
    <source>
        <dbReference type="PROSITE" id="PS51096"/>
    </source>
</evidence>
<dbReference type="Pfam" id="PF03610">
    <property type="entry name" value="EIIA-man"/>
    <property type="match status" value="1"/>
</dbReference>
<organism evidence="9 10">
    <name type="scientific">Photobacterium gaetbulicola</name>
    <dbReference type="NCBI Taxonomy" id="1295392"/>
    <lineage>
        <taxon>Bacteria</taxon>
        <taxon>Pseudomonadati</taxon>
        <taxon>Pseudomonadota</taxon>
        <taxon>Gammaproteobacteria</taxon>
        <taxon>Vibrionales</taxon>
        <taxon>Vibrionaceae</taxon>
        <taxon>Photobacterium</taxon>
    </lineage>
</organism>
<dbReference type="Gene3D" id="3.40.50.510">
    <property type="entry name" value="Phosphotransferase system, mannose-type IIA component"/>
    <property type="match status" value="1"/>
</dbReference>
<dbReference type="AlphaFoldDB" id="A0A0B9G3B4"/>
<evidence type="ECO:0000313" key="9">
    <source>
        <dbReference type="EMBL" id="KHT63213.1"/>
    </source>
</evidence>
<dbReference type="PANTHER" id="PTHR33799:SF1">
    <property type="entry name" value="PTS SYSTEM MANNOSE-SPECIFIC EIIAB COMPONENT-RELATED"/>
    <property type="match status" value="1"/>
</dbReference>
<dbReference type="CDD" id="cd00006">
    <property type="entry name" value="PTS_IIA_man"/>
    <property type="match status" value="1"/>
</dbReference>
<feature type="domain" description="PTS EIIA type-4" evidence="8">
    <location>
        <begin position="1"/>
        <end position="124"/>
    </location>
</feature>
<proteinExistence type="predicted"/>
<keyword evidence="7" id="KW-0418">Kinase</keyword>
<accession>A0A0B9G3B4</accession>
<dbReference type="InterPro" id="IPR004701">
    <property type="entry name" value="PTS_EIIA_man-typ"/>
</dbReference>
<evidence type="ECO:0000256" key="2">
    <source>
        <dbReference type="ARBA" id="ARBA00022448"/>
    </source>
</evidence>
<dbReference type="GO" id="GO:0016020">
    <property type="term" value="C:membrane"/>
    <property type="evidence" value="ECO:0007669"/>
    <property type="project" value="InterPro"/>
</dbReference>
<dbReference type="EMBL" id="JWLZ01000159">
    <property type="protein sequence ID" value="KHT63213.1"/>
    <property type="molecule type" value="Genomic_DNA"/>
</dbReference>
<evidence type="ECO:0000256" key="7">
    <source>
        <dbReference type="ARBA" id="ARBA00022777"/>
    </source>
</evidence>
<dbReference type="NCBIfam" id="NF040761">
    <property type="entry name" value="AgaF"/>
    <property type="match status" value="1"/>
</dbReference>
<evidence type="ECO:0000256" key="3">
    <source>
        <dbReference type="ARBA" id="ARBA00022490"/>
    </source>
</evidence>
<keyword evidence="6" id="KW-0598">Phosphotransferase system</keyword>
<dbReference type="PROSITE" id="PS51096">
    <property type="entry name" value="PTS_EIIA_TYPE_4"/>
    <property type="match status" value="1"/>
</dbReference>
<keyword evidence="2" id="KW-0813">Transport</keyword>
<keyword evidence="5" id="KW-0808">Transferase</keyword>
<dbReference type="InterPro" id="IPR036662">
    <property type="entry name" value="PTS_EIIA_man-typ_sf"/>
</dbReference>
<evidence type="ECO:0000256" key="5">
    <source>
        <dbReference type="ARBA" id="ARBA00022679"/>
    </source>
</evidence>
<evidence type="ECO:0000256" key="4">
    <source>
        <dbReference type="ARBA" id="ARBA00022597"/>
    </source>
</evidence>
<sequence>MIGIVVSGHINFATGMASAVKAIAGDQEQMAFVDFVESMSTDDLEVALRGAAKQVDGGEGVLFLTDIPGGSPCNRAMAIMMDTDNIELIAGVNLPMIANAAFERDGAKLDELVETLLEIGGSCLQNMRKELEVMMAPQPELECEDGL</sequence>
<dbReference type="InterPro" id="IPR051471">
    <property type="entry name" value="Bacterial_PTS_sugar_comp"/>
</dbReference>
<evidence type="ECO:0000313" key="10">
    <source>
        <dbReference type="Proteomes" id="UP000031278"/>
    </source>
</evidence>
<evidence type="ECO:0000256" key="1">
    <source>
        <dbReference type="ARBA" id="ARBA00004496"/>
    </source>
</evidence>
<dbReference type="GO" id="GO:0005737">
    <property type="term" value="C:cytoplasm"/>
    <property type="evidence" value="ECO:0007669"/>
    <property type="project" value="UniProtKB-SubCell"/>
</dbReference>
<dbReference type="InterPro" id="IPR033887">
    <property type="entry name" value="PTS_IIA_man"/>
</dbReference>
<dbReference type="SUPFAM" id="SSF53062">
    <property type="entry name" value="PTS system fructose IIA component-like"/>
    <property type="match status" value="1"/>
</dbReference>
<dbReference type="GO" id="GO:0016301">
    <property type="term" value="F:kinase activity"/>
    <property type="evidence" value="ECO:0007669"/>
    <property type="project" value="UniProtKB-KW"/>
</dbReference>
<comment type="subcellular location">
    <subcellularLocation>
        <location evidence="1">Cytoplasm</location>
    </subcellularLocation>
</comment>
<comment type="caution">
    <text evidence="9">The sequence shown here is derived from an EMBL/GenBank/DDBJ whole genome shotgun (WGS) entry which is preliminary data.</text>
</comment>
<reference evidence="9 10" key="1">
    <citation type="submission" date="2014-12" db="EMBL/GenBank/DDBJ databases">
        <title>Genome sequencing of Photobacterium gaetbulicola AD005a.</title>
        <authorList>
            <person name="Adrian T.G.S."/>
            <person name="Chan K.G."/>
        </authorList>
    </citation>
    <scope>NUCLEOTIDE SEQUENCE [LARGE SCALE GENOMIC DNA]</scope>
    <source>
        <strain evidence="9 10">AD005a</strain>
    </source>
</reference>
<protein>
    <submittedName>
        <fullName evidence="9">PTS mannose transporter subunit IIA</fullName>
    </submittedName>
</protein>
<name>A0A0B9G3B4_9GAMM</name>
<gene>
    <name evidence="9" type="ORF">RJ45_12390</name>
</gene>